<reference evidence="7 8" key="1">
    <citation type="journal article" date="2012" name="New Phytol.">
        <title>Insight into trade-off between wood decay and parasitism from the genome of a fungal forest pathogen.</title>
        <authorList>
            <person name="Olson A."/>
            <person name="Aerts A."/>
            <person name="Asiegbu F."/>
            <person name="Belbahri L."/>
            <person name="Bouzid O."/>
            <person name="Broberg A."/>
            <person name="Canback B."/>
            <person name="Coutinho P.M."/>
            <person name="Cullen D."/>
            <person name="Dalman K."/>
            <person name="Deflorio G."/>
            <person name="van Diepen L.T."/>
            <person name="Dunand C."/>
            <person name="Duplessis S."/>
            <person name="Durling M."/>
            <person name="Gonthier P."/>
            <person name="Grimwood J."/>
            <person name="Fossdal C.G."/>
            <person name="Hansson D."/>
            <person name="Henrissat B."/>
            <person name="Hietala A."/>
            <person name="Himmelstrand K."/>
            <person name="Hoffmeister D."/>
            <person name="Hogberg N."/>
            <person name="James T.Y."/>
            <person name="Karlsson M."/>
            <person name="Kohler A."/>
            <person name="Kues U."/>
            <person name="Lee Y.H."/>
            <person name="Lin Y.C."/>
            <person name="Lind M."/>
            <person name="Lindquist E."/>
            <person name="Lombard V."/>
            <person name="Lucas S."/>
            <person name="Lunden K."/>
            <person name="Morin E."/>
            <person name="Murat C."/>
            <person name="Park J."/>
            <person name="Raffaello T."/>
            <person name="Rouze P."/>
            <person name="Salamov A."/>
            <person name="Schmutz J."/>
            <person name="Solheim H."/>
            <person name="Stahlberg J."/>
            <person name="Velez H."/>
            <person name="de Vries R.P."/>
            <person name="Wiebenga A."/>
            <person name="Woodward S."/>
            <person name="Yakovlev I."/>
            <person name="Garbelotto M."/>
            <person name="Martin F."/>
            <person name="Grigoriev I.V."/>
            <person name="Stenlid J."/>
        </authorList>
    </citation>
    <scope>NUCLEOTIDE SEQUENCE [LARGE SCALE GENOMIC DNA]</scope>
    <source>
        <strain evidence="7 8">TC 32-1</strain>
    </source>
</reference>
<keyword evidence="8" id="KW-1185">Reference proteome</keyword>
<dbReference type="HOGENOM" id="CLU_394856_0_0_1"/>
<dbReference type="Gene3D" id="3.30.1370.210">
    <property type="match status" value="1"/>
</dbReference>
<dbReference type="PROSITE" id="PS50103">
    <property type="entry name" value="ZF_C3H1"/>
    <property type="match status" value="2"/>
</dbReference>
<dbReference type="SMART" id="SM00356">
    <property type="entry name" value="ZnF_C3H1"/>
    <property type="match status" value="2"/>
</dbReference>
<dbReference type="Proteomes" id="UP000030671">
    <property type="component" value="Unassembled WGS sequence"/>
</dbReference>
<proteinExistence type="predicted"/>
<feature type="compositionally biased region" description="Pro residues" evidence="5">
    <location>
        <begin position="53"/>
        <end position="63"/>
    </location>
</feature>
<name>W4JPZ1_HETIT</name>
<feature type="domain" description="C3H1-type" evidence="6">
    <location>
        <begin position="149"/>
        <end position="176"/>
    </location>
</feature>
<dbReference type="KEGG" id="hir:HETIRDRAFT_456115"/>
<sequence length="698" mass="76422">MTALERLRAAWEQPKWLQAFEWCYPVKTCGLKYRSIPGSKISGTDRDCSFATPEPPNRPPLPAQRPRAIVPQQPRAIIPARPQVLPQLEIRDIEYKPNATTTDTQDADIKIPRTCPFYLRGHCKKGAACSMSHSPVEKPQTGRIAPRGPQQLQTCRFFLQGHCNRGVKCKFSHVVDHPLNPKSLHDDTAVTLQQVMLGSTMVIFGAGIGVQRIITGFDSFSVVVSGLPADTTRGDVQEMFTRAGLEACRFRVLGLRPTPGGDDNQEANVIFDVAEERVRAVATLGAGEALVRDQMVKLTAVVRQNGAMGGMDASPESDPNVLRLSWLAPSVSVVVSYATLQEAQDHVRTLDGRMCNGRQVKAFMNRPPPNARWMASSHDNNSIIIHGLPPSADSPAGHAAVRTFTGSTALRFLKPKDYDLDSALLLLRLRLEALGAPGVLQELKVVSRNASNGIVVVQVPFATRADAKKAYSALSSFLQSSLFPKPRLLLPDVIRYTLRLPAQQHEAQLLAWNALTADTQNKAAASVRIDLRAKGKAKDAIVLVHVGGEDKRAVGALKVRVETLAAGVPLARWHPAFATSDGRRFFADVLTHGHVFVRCDTRLKTLRLCGEAAVIERAREAIIREADRLEALEVKIVLQRQSVGFFVREGMNALTDALGEAAVTLDIFSNPPTMVYRGGDDARQLLDRLIAESLTHKP</sequence>
<keyword evidence="1 4" id="KW-0479">Metal-binding</keyword>
<dbReference type="OrthoDB" id="1431934at2759"/>
<dbReference type="InParanoid" id="W4JPZ1"/>
<dbReference type="eggNOG" id="KOG1812">
    <property type="taxonomic scope" value="Eukaryota"/>
</dbReference>
<dbReference type="GO" id="GO:0008270">
    <property type="term" value="F:zinc ion binding"/>
    <property type="evidence" value="ECO:0007669"/>
    <property type="project" value="UniProtKB-KW"/>
</dbReference>
<dbReference type="Pfam" id="PF00642">
    <property type="entry name" value="zf-CCCH"/>
    <property type="match status" value="1"/>
</dbReference>
<dbReference type="AlphaFoldDB" id="W4JPZ1"/>
<feature type="zinc finger region" description="C3H1-type" evidence="4">
    <location>
        <begin position="109"/>
        <end position="136"/>
    </location>
</feature>
<accession>W4JPZ1</accession>
<evidence type="ECO:0000256" key="3">
    <source>
        <dbReference type="ARBA" id="ARBA00022833"/>
    </source>
</evidence>
<dbReference type="SUPFAM" id="SSF54928">
    <property type="entry name" value="RNA-binding domain, RBD"/>
    <property type="match status" value="1"/>
</dbReference>
<dbReference type="InterPro" id="IPR035979">
    <property type="entry name" value="RBD_domain_sf"/>
</dbReference>
<evidence type="ECO:0000259" key="6">
    <source>
        <dbReference type="PROSITE" id="PS50103"/>
    </source>
</evidence>
<organism evidence="7 8">
    <name type="scientific">Heterobasidion irregulare (strain TC 32-1)</name>
    <dbReference type="NCBI Taxonomy" id="747525"/>
    <lineage>
        <taxon>Eukaryota</taxon>
        <taxon>Fungi</taxon>
        <taxon>Dikarya</taxon>
        <taxon>Basidiomycota</taxon>
        <taxon>Agaricomycotina</taxon>
        <taxon>Agaricomycetes</taxon>
        <taxon>Russulales</taxon>
        <taxon>Bondarzewiaceae</taxon>
        <taxon>Heterobasidion</taxon>
        <taxon>Heterobasidion annosum species complex</taxon>
    </lineage>
</organism>
<dbReference type="GO" id="GO:0003676">
    <property type="term" value="F:nucleic acid binding"/>
    <property type="evidence" value="ECO:0007669"/>
    <property type="project" value="InterPro"/>
</dbReference>
<evidence type="ECO:0000256" key="2">
    <source>
        <dbReference type="ARBA" id="ARBA00022771"/>
    </source>
</evidence>
<dbReference type="SUPFAM" id="SSF90229">
    <property type="entry name" value="CCCH zinc finger"/>
    <property type="match status" value="1"/>
</dbReference>
<protein>
    <recommendedName>
        <fullName evidence="6">C3H1-type domain-containing protein</fullName>
    </recommendedName>
</protein>
<dbReference type="InterPro" id="IPR036855">
    <property type="entry name" value="Znf_CCCH_sf"/>
</dbReference>
<dbReference type="InterPro" id="IPR045072">
    <property type="entry name" value="MKRN-like"/>
</dbReference>
<evidence type="ECO:0000256" key="4">
    <source>
        <dbReference type="PROSITE-ProRule" id="PRU00723"/>
    </source>
</evidence>
<dbReference type="GO" id="GO:0061630">
    <property type="term" value="F:ubiquitin protein ligase activity"/>
    <property type="evidence" value="ECO:0007669"/>
    <property type="project" value="InterPro"/>
</dbReference>
<keyword evidence="2 4" id="KW-0863">Zinc-finger</keyword>
<keyword evidence="3 4" id="KW-0862">Zinc</keyword>
<dbReference type="PANTHER" id="PTHR11224">
    <property type="entry name" value="MAKORIN-RELATED"/>
    <property type="match status" value="1"/>
</dbReference>
<evidence type="ECO:0000313" key="7">
    <source>
        <dbReference type="EMBL" id="ETW75539.1"/>
    </source>
</evidence>
<dbReference type="RefSeq" id="XP_009552941.1">
    <property type="nucleotide sequence ID" value="XM_009554646.1"/>
</dbReference>
<feature type="zinc finger region" description="C3H1-type" evidence="4">
    <location>
        <begin position="149"/>
        <end position="176"/>
    </location>
</feature>
<gene>
    <name evidence="7" type="ORF">HETIRDRAFT_456115</name>
</gene>
<feature type="domain" description="C3H1-type" evidence="6">
    <location>
        <begin position="109"/>
        <end position="136"/>
    </location>
</feature>
<dbReference type="EMBL" id="KI925466">
    <property type="protein sequence ID" value="ETW75539.1"/>
    <property type="molecule type" value="Genomic_DNA"/>
</dbReference>
<evidence type="ECO:0000313" key="8">
    <source>
        <dbReference type="Proteomes" id="UP000030671"/>
    </source>
</evidence>
<evidence type="ECO:0000256" key="1">
    <source>
        <dbReference type="ARBA" id="ARBA00022723"/>
    </source>
</evidence>
<evidence type="ECO:0000256" key="5">
    <source>
        <dbReference type="SAM" id="MobiDB-lite"/>
    </source>
</evidence>
<dbReference type="InterPro" id="IPR000571">
    <property type="entry name" value="Znf_CCCH"/>
</dbReference>
<dbReference type="GeneID" id="20676696"/>
<dbReference type="GO" id="GO:0000209">
    <property type="term" value="P:protein polyubiquitination"/>
    <property type="evidence" value="ECO:0007669"/>
    <property type="project" value="InterPro"/>
</dbReference>
<feature type="region of interest" description="Disordered" evidence="5">
    <location>
        <begin position="44"/>
        <end position="63"/>
    </location>
</feature>
<dbReference type="PANTHER" id="PTHR11224:SF10">
    <property type="entry name" value="IP09428P-RELATED"/>
    <property type="match status" value="1"/>
</dbReference>